<dbReference type="EMBL" id="NBSK02000006">
    <property type="protein sequence ID" value="KAJ0199670.1"/>
    <property type="molecule type" value="Genomic_DNA"/>
</dbReference>
<proteinExistence type="predicted"/>
<dbReference type="Proteomes" id="UP000235145">
    <property type="component" value="Unassembled WGS sequence"/>
</dbReference>
<protein>
    <submittedName>
        <fullName evidence="1">Uncharacterized protein</fullName>
    </submittedName>
</protein>
<reference evidence="1 2" key="1">
    <citation type="journal article" date="2017" name="Nat. Commun.">
        <title>Genome assembly with in vitro proximity ligation data and whole-genome triplication in lettuce.</title>
        <authorList>
            <person name="Reyes-Chin-Wo S."/>
            <person name="Wang Z."/>
            <person name="Yang X."/>
            <person name="Kozik A."/>
            <person name="Arikit S."/>
            <person name="Song C."/>
            <person name="Xia L."/>
            <person name="Froenicke L."/>
            <person name="Lavelle D.O."/>
            <person name="Truco M.J."/>
            <person name="Xia R."/>
            <person name="Zhu S."/>
            <person name="Xu C."/>
            <person name="Xu H."/>
            <person name="Xu X."/>
            <person name="Cox K."/>
            <person name="Korf I."/>
            <person name="Meyers B.C."/>
            <person name="Michelmore R.W."/>
        </authorList>
    </citation>
    <scope>NUCLEOTIDE SEQUENCE [LARGE SCALE GENOMIC DNA]</scope>
    <source>
        <strain evidence="2">cv. Salinas</strain>
        <tissue evidence="1">Seedlings</tissue>
    </source>
</reference>
<evidence type="ECO:0000313" key="1">
    <source>
        <dbReference type="EMBL" id="KAJ0199670.1"/>
    </source>
</evidence>
<sequence>MNIKIILLVHIIHPEALTVTRKSLTICYWSLEKIRYRKIFEQEIGRFGLGELNGEFVNEKLEGDIDLEDNDCDKDEDDSIELIILNMLIIYDYTNLLC</sequence>
<dbReference type="AlphaFoldDB" id="A0A9R1V4Q8"/>
<gene>
    <name evidence="1" type="ORF">LSAT_V11C600307850</name>
</gene>
<name>A0A9R1V4Q8_LACSA</name>
<organism evidence="1 2">
    <name type="scientific">Lactuca sativa</name>
    <name type="common">Garden lettuce</name>
    <dbReference type="NCBI Taxonomy" id="4236"/>
    <lineage>
        <taxon>Eukaryota</taxon>
        <taxon>Viridiplantae</taxon>
        <taxon>Streptophyta</taxon>
        <taxon>Embryophyta</taxon>
        <taxon>Tracheophyta</taxon>
        <taxon>Spermatophyta</taxon>
        <taxon>Magnoliopsida</taxon>
        <taxon>eudicotyledons</taxon>
        <taxon>Gunneridae</taxon>
        <taxon>Pentapetalae</taxon>
        <taxon>asterids</taxon>
        <taxon>campanulids</taxon>
        <taxon>Asterales</taxon>
        <taxon>Asteraceae</taxon>
        <taxon>Cichorioideae</taxon>
        <taxon>Cichorieae</taxon>
        <taxon>Lactucinae</taxon>
        <taxon>Lactuca</taxon>
    </lineage>
</organism>
<comment type="caution">
    <text evidence="1">The sequence shown here is derived from an EMBL/GenBank/DDBJ whole genome shotgun (WGS) entry which is preliminary data.</text>
</comment>
<keyword evidence="2" id="KW-1185">Reference proteome</keyword>
<accession>A0A9R1V4Q8</accession>
<evidence type="ECO:0000313" key="2">
    <source>
        <dbReference type="Proteomes" id="UP000235145"/>
    </source>
</evidence>